<reference evidence="1 2" key="1">
    <citation type="journal article" date="2011" name="Science">
        <title>The ecoresponsive genome of Daphnia pulex.</title>
        <authorList>
            <person name="Colbourne J.K."/>
            <person name="Pfrender M.E."/>
            <person name="Gilbert D."/>
            <person name="Thomas W.K."/>
            <person name="Tucker A."/>
            <person name="Oakley T.H."/>
            <person name="Tokishita S."/>
            <person name="Aerts A."/>
            <person name="Arnold G.J."/>
            <person name="Basu M.K."/>
            <person name="Bauer D.J."/>
            <person name="Caceres C.E."/>
            <person name="Carmel L."/>
            <person name="Casola C."/>
            <person name="Choi J.H."/>
            <person name="Detter J.C."/>
            <person name="Dong Q."/>
            <person name="Dusheyko S."/>
            <person name="Eads B.D."/>
            <person name="Frohlich T."/>
            <person name="Geiler-Samerotte K.A."/>
            <person name="Gerlach D."/>
            <person name="Hatcher P."/>
            <person name="Jogdeo S."/>
            <person name="Krijgsveld J."/>
            <person name="Kriventseva E.V."/>
            <person name="Kultz D."/>
            <person name="Laforsch C."/>
            <person name="Lindquist E."/>
            <person name="Lopez J."/>
            <person name="Manak J.R."/>
            <person name="Muller J."/>
            <person name="Pangilinan J."/>
            <person name="Patwardhan R.P."/>
            <person name="Pitluck S."/>
            <person name="Pritham E.J."/>
            <person name="Rechtsteiner A."/>
            <person name="Rho M."/>
            <person name="Rogozin I.B."/>
            <person name="Sakarya O."/>
            <person name="Salamov A."/>
            <person name="Schaack S."/>
            <person name="Shapiro H."/>
            <person name="Shiga Y."/>
            <person name="Skalitzky C."/>
            <person name="Smith Z."/>
            <person name="Souvorov A."/>
            <person name="Sung W."/>
            <person name="Tang Z."/>
            <person name="Tsuchiya D."/>
            <person name="Tu H."/>
            <person name="Vos H."/>
            <person name="Wang M."/>
            <person name="Wolf Y.I."/>
            <person name="Yamagata H."/>
            <person name="Yamada T."/>
            <person name="Ye Y."/>
            <person name="Shaw J.R."/>
            <person name="Andrews J."/>
            <person name="Crease T.J."/>
            <person name="Tang H."/>
            <person name="Lucas S.M."/>
            <person name="Robertson H.M."/>
            <person name="Bork P."/>
            <person name="Koonin E.V."/>
            <person name="Zdobnov E.M."/>
            <person name="Grigoriev I.V."/>
            <person name="Lynch M."/>
            <person name="Boore J.L."/>
        </authorList>
    </citation>
    <scope>NUCLEOTIDE SEQUENCE [LARGE SCALE GENOMIC DNA]</scope>
</reference>
<evidence type="ECO:0000313" key="2">
    <source>
        <dbReference type="Proteomes" id="UP000000305"/>
    </source>
</evidence>
<dbReference type="AlphaFoldDB" id="E9GPF7"/>
<keyword evidence="2" id="KW-1185">Reference proteome</keyword>
<dbReference type="KEGG" id="dpx:DAPPUDRAFT_245998"/>
<organism evidence="1 2">
    <name type="scientific">Daphnia pulex</name>
    <name type="common">Water flea</name>
    <dbReference type="NCBI Taxonomy" id="6669"/>
    <lineage>
        <taxon>Eukaryota</taxon>
        <taxon>Metazoa</taxon>
        <taxon>Ecdysozoa</taxon>
        <taxon>Arthropoda</taxon>
        <taxon>Crustacea</taxon>
        <taxon>Branchiopoda</taxon>
        <taxon>Diplostraca</taxon>
        <taxon>Cladocera</taxon>
        <taxon>Anomopoda</taxon>
        <taxon>Daphniidae</taxon>
        <taxon>Daphnia</taxon>
    </lineage>
</organism>
<protein>
    <submittedName>
        <fullName evidence="1">Uncharacterized protein</fullName>
    </submittedName>
</protein>
<dbReference type="PhylomeDB" id="E9GPF7"/>
<dbReference type="EMBL" id="GL732556">
    <property type="protein sequence ID" value="EFX78689.1"/>
    <property type="molecule type" value="Genomic_DNA"/>
</dbReference>
<dbReference type="InParanoid" id="E9GPF7"/>
<name>E9GPF7_DAPPU</name>
<dbReference type="HOGENOM" id="CLU_1504967_0_0_1"/>
<proteinExistence type="predicted"/>
<accession>E9GPF7</accession>
<sequence>MIARNSSYNMALVRANLPSREINAEGNVIPRAEAYSRIPLEDLKKLADYQGEKIKRQLLGKRATRPPASSSGLTSSFFTDQKIDNETMQHSQAASQRNCQDVYAAHANNGKATIWLTISPDDAKFLKVMWYALGPKESAPSAKAIPQGTKRFALLSKHSVAAALNFQNIHEIVIEDIIG</sequence>
<evidence type="ECO:0000313" key="1">
    <source>
        <dbReference type="EMBL" id="EFX78689.1"/>
    </source>
</evidence>
<dbReference type="Proteomes" id="UP000000305">
    <property type="component" value="Unassembled WGS sequence"/>
</dbReference>
<gene>
    <name evidence="1" type="ORF">DAPPUDRAFT_245998</name>
</gene>